<sequence>MAAGGSGGGSGAGASVDLDLAAVENIPRDTLVALLKRKDKEAKSAIAKLDKLEERYVKVVRFNKLLMEDRTSFQRFCSDLLPESDGVFEEAAAQETPVNLDALLRRLQAWRSTFEAVSEDRKVFQQFVELVFPADEGLAQLFRDPSLGAGAFDTLQHRWMAREDLHNQSMASINSMAREQMTERGRELEDAKVARAEAERRLEEMREQMTQLARDKAQSLKLRLSGGDARIPSTE</sequence>
<feature type="region of interest" description="Disordered" evidence="1">
    <location>
        <begin position="213"/>
        <end position="235"/>
    </location>
</feature>
<accession>A0ABN9WGY3</accession>
<comment type="caution">
    <text evidence="2">The sequence shown here is derived from an EMBL/GenBank/DDBJ whole genome shotgun (WGS) entry which is preliminary data.</text>
</comment>
<keyword evidence="3" id="KW-1185">Reference proteome</keyword>
<reference evidence="2" key="1">
    <citation type="submission" date="2023-10" db="EMBL/GenBank/DDBJ databases">
        <authorList>
            <person name="Chen Y."/>
            <person name="Shah S."/>
            <person name="Dougan E. K."/>
            <person name="Thang M."/>
            <person name="Chan C."/>
        </authorList>
    </citation>
    <scope>NUCLEOTIDE SEQUENCE [LARGE SCALE GENOMIC DNA]</scope>
</reference>
<organism evidence="2 3">
    <name type="scientific">Prorocentrum cordatum</name>
    <dbReference type="NCBI Taxonomy" id="2364126"/>
    <lineage>
        <taxon>Eukaryota</taxon>
        <taxon>Sar</taxon>
        <taxon>Alveolata</taxon>
        <taxon>Dinophyceae</taxon>
        <taxon>Prorocentrales</taxon>
        <taxon>Prorocentraceae</taxon>
        <taxon>Prorocentrum</taxon>
    </lineage>
</organism>
<dbReference type="Proteomes" id="UP001189429">
    <property type="component" value="Unassembled WGS sequence"/>
</dbReference>
<dbReference type="EMBL" id="CAUYUJ010018710">
    <property type="protein sequence ID" value="CAK0885726.1"/>
    <property type="molecule type" value="Genomic_DNA"/>
</dbReference>
<feature type="non-terminal residue" evidence="2">
    <location>
        <position position="235"/>
    </location>
</feature>
<evidence type="ECO:0000313" key="2">
    <source>
        <dbReference type="EMBL" id="CAK0885726.1"/>
    </source>
</evidence>
<evidence type="ECO:0000313" key="3">
    <source>
        <dbReference type="Proteomes" id="UP001189429"/>
    </source>
</evidence>
<evidence type="ECO:0000256" key="1">
    <source>
        <dbReference type="SAM" id="MobiDB-lite"/>
    </source>
</evidence>
<proteinExistence type="predicted"/>
<name>A0ABN9WGY3_9DINO</name>
<protein>
    <submittedName>
        <fullName evidence="2">Uncharacterized protein</fullName>
    </submittedName>
</protein>
<gene>
    <name evidence="2" type="ORF">PCOR1329_LOCUS67258</name>
</gene>